<dbReference type="Pfam" id="PF00857">
    <property type="entry name" value="Isochorismatase"/>
    <property type="match status" value="1"/>
</dbReference>
<evidence type="ECO:0000313" key="10">
    <source>
        <dbReference type="Proteomes" id="UP000765509"/>
    </source>
</evidence>
<dbReference type="InterPro" id="IPR036380">
    <property type="entry name" value="Isochorismatase-like_sf"/>
</dbReference>
<dbReference type="PANTHER" id="PTHR11080:SF2">
    <property type="entry name" value="LD05707P"/>
    <property type="match status" value="1"/>
</dbReference>
<comment type="pathway">
    <text evidence="5">Cofactor biosynthesis; nicotinate biosynthesis; nicotinate from nicotinamide: step 1/1.</text>
</comment>
<keyword evidence="4" id="KW-0378">Hydrolase</keyword>
<dbReference type="Proteomes" id="UP000765509">
    <property type="component" value="Unassembled WGS sequence"/>
</dbReference>
<dbReference type="EC" id="3.5.1.19" evidence="6"/>
<keyword evidence="2" id="KW-0662">Pyridine nucleotide biosynthesis</keyword>
<accession>A0A9Q3CUH1</accession>
<evidence type="ECO:0000256" key="1">
    <source>
        <dbReference type="ARBA" id="ARBA00006336"/>
    </source>
</evidence>
<dbReference type="SUPFAM" id="SSF52499">
    <property type="entry name" value="Isochorismatase-like hydrolases"/>
    <property type="match status" value="1"/>
</dbReference>
<dbReference type="GO" id="GO:0046872">
    <property type="term" value="F:metal ion binding"/>
    <property type="evidence" value="ECO:0007669"/>
    <property type="project" value="UniProtKB-KW"/>
</dbReference>
<reference evidence="9" key="1">
    <citation type="submission" date="2021-03" db="EMBL/GenBank/DDBJ databases">
        <title>Draft genome sequence of rust myrtle Austropuccinia psidii MF-1, a brazilian biotype.</title>
        <authorList>
            <person name="Quecine M.C."/>
            <person name="Pachon D.M.R."/>
            <person name="Bonatelli M.L."/>
            <person name="Correr F.H."/>
            <person name="Franceschini L.M."/>
            <person name="Leite T.F."/>
            <person name="Margarido G.R.A."/>
            <person name="Almeida C.A."/>
            <person name="Ferrarezi J.A."/>
            <person name="Labate C.A."/>
        </authorList>
    </citation>
    <scope>NUCLEOTIDE SEQUENCE</scope>
    <source>
        <strain evidence="9">MF-1</strain>
    </source>
</reference>
<organism evidence="9 10">
    <name type="scientific">Austropuccinia psidii MF-1</name>
    <dbReference type="NCBI Taxonomy" id="1389203"/>
    <lineage>
        <taxon>Eukaryota</taxon>
        <taxon>Fungi</taxon>
        <taxon>Dikarya</taxon>
        <taxon>Basidiomycota</taxon>
        <taxon>Pucciniomycotina</taxon>
        <taxon>Pucciniomycetes</taxon>
        <taxon>Pucciniales</taxon>
        <taxon>Sphaerophragmiaceae</taxon>
        <taxon>Austropuccinia</taxon>
    </lineage>
</organism>
<proteinExistence type="inferred from homology"/>
<evidence type="ECO:0000256" key="4">
    <source>
        <dbReference type="ARBA" id="ARBA00022801"/>
    </source>
</evidence>
<keyword evidence="3" id="KW-0479">Metal-binding</keyword>
<dbReference type="PANTHER" id="PTHR11080">
    <property type="entry name" value="PYRAZINAMIDASE/NICOTINAMIDASE"/>
    <property type="match status" value="1"/>
</dbReference>
<comment type="caution">
    <text evidence="9">The sequence shown here is derived from an EMBL/GenBank/DDBJ whole genome shotgun (WGS) entry which is preliminary data.</text>
</comment>
<dbReference type="AlphaFoldDB" id="A0A9Q3CUH1"/>
<comment type="similarity">
    <text evidence="1">Belongs to the isochorismatase family.</text>
</comment>
<dbReference type="InterPro" id="IPR000868">
    <property type="entry name" value="Isochorismatase-like_dom"/>
</dbReference>
<evidence type="ECO:0000256" key="7">
    <source>
        <dbReference type="ARBA" id="ARBA00043224"/>
    </source>
</evidence>
<protein>
    <recommendedName>
        <fullName evidence="6">nicotinamidase</fullName>
        <ecNumber evidence="6">3.5.1.19</ecNumber>
    </recommendedName>
    <alternativeName>
        <fullName evidence="7">Nicotinamide deamidase</fullName>
    </alternativeName>
</protein>
<gene>
    <name evidence="9" type="ORF">O181_029787</name>
</gene>
<evidence type="ECO:0000256" key="2">
    <source>
        <dbReference type="ARBA" id="ARBA00022642"/>
    </source>
</evidence>
<evidence type="ECO:0000256" key="6">
    <source>
        <dbReference type="ARBA" id="ARBA00039017"/>
    </source>
</evidence>
<dbReference type="GO" id="GO:0008936">
    <property type="term" value="F:nicotinamidase activity"/>
    <property type="evidence" value="ECO:0007669"/>
    <property type="project" value="UniProtKB-EC"/>
</dbReference>
<sequence length="232" mass="26083">MSLTPITPRPNKSNSALLLVDIQNDFLPPLGALAISNADRILSTVYDLLAPKFEFKLVVAFQDYHPPGHISFATTHNLSPFTEIWSQENQSKIQIWPDHCVQGTKGCELESGIQNRLNKLKDLGREIKIFHKGNEVFKENYSAFTENDDYHLNNYLKSLGISNLFCVGLAADYCVKSTVEFSLKLGYRVLWVSSGIAAVGGTEAQKQIETKFLKENSNFELIDLEGIKRILM</sequence>
<evidence type="ECO:0000256" key="3">
    <source>
        <dbReference type="ARBA" id="ARBA00022723"/>
    </source>
</evidence>
<dbReference type="GO" id="GO:0019363">
    <property type="term" value="P:pyridine nucleotide biosynthetic process"/>
    <property type="evidence" value="ECO:0007669"/>
    <property type="project" value="UniProtKB-KW"/>
</dbReference>
<dbReference type="OrthoDB" id="1739143at2759"/>
<dbReference type="EMBL" id="AVOT02010400">
    <property type="protein sequence ID" value="MBW0490072.1"/>
    <property type="molecule type" value="Genomic_DNA"/>
</dbReference>
<evidence type="ECO:0000313" key="9">
    <source>
        <dbReference type="EMBL" id="MBW0490072.1"/>
    </source>
</evidence>
<name>A0A9Q3CUH1_9BASI</name>
<evidence type="ECO:0000259" key="8">
    <source>
        <dbReference type="Pfam" id="PF00857"/>
    </source>
</evidence>
<evidence type="ECO:0000256" key="5">
    <source>
        <dbReference type="ARBA" id="ARBA00037900"/>
    </source>
</evidence>
<dbReference type="InterPro" id="IPR052347">
    <property type="entry name" value="Isochorismatase_Nicotinamidase"/>
</dbReference>
<dbReference type="Gene3D" id="3.40.50.850">
    <property type="entry name" value="Isochorismatase-like"/>
    <property type="match status" value="1"/>
</dbReference>
<feature type="domain" description="Isochorismatase-like" evidence="8">
    <location>
        <begin position="15"/>
        <end position="209"/>
    </location>
</feature>
<keyword evidence="10" id="KW-1185">Reference proteome</keyword>